<protein>
    <recommendedName>
        <fullName evidence="9">Cytochrome P450</fullName>
    </recommendedName>
</protein>
<keyword evidence="5" id="KW-0408">Iron</keyword>
<reference evidence="7 8" key="1">
    <citation type="submission" date="2024-04" db="EMBL/GenBank/DDBJ databases">
        <authorList>
            <person name="Fracassetti M."/>
        </authorList>
    </citation>
    <scope>NUCLEOTIDE SEQUENCE [LARGE SCALE GENOMIC DNA]</scope>
</reference>
<evidence type="ECO:0000256" key="1">
    <source>
        <dbReference type="ARBA" id="ARBA00010617"/>
    </source>
</evidence>
<dbReference type="GO" id="GO:0004497">
    <property type="term" value="F:monooxygenase activity"/>
    <property type="evidence" value="ECO:0007669"/>
    <property type="project" value="InterPro"/>
</dbReference>
<dbReference type="SUPFAM" id="SSF48264">
    <property type="entry name" value="Cytochrome P450"/>
    <property type="match status" value="1"/>
</dbReference>
<dbReference type="Pfam" id="PF00067">
    <property type="entry name" value="p450"/>
    <property type="match status" value="1"/>
</dbReference>
<keyword evidence="3" id="KW-0479">Metal-binding</keyword>
<dbReference type="EMBL" id="OZ034814">
    <property type="protein sequence ID" value="CAL1362777.1"/>
    <property type="molecule type" value="Genomic_DNA"/>
</dbReference>
<proteinExistence type="inferred from homology"/>
<evidence type="ECO:0000256" key="4">
    <source>
        <dbReference type="ARBA" id="ARBA00023002"/>
    </source>
</evidence>
<comment type="similarity">
    <text evidence="1">Belongs to the cytochrome P450 family.</text>
</comment>
<organism evidence="7 8">
    <name type="scientific">Linum trigynum</name>
    <dbReference type="NCBI Taxonomy" id="586398"/>
    <lineage>
        <taxon>Eukaryota</taxon>
        <taxon>Viridiplantae</taxon>
        <taxon>Streptophyta</taxon>
        <taxon>Embryophyta</taxon>
        <taxon>Tracheophyta</taxon>
        <taxon>Spermatophyta</taxon>
        <taxon>Magnoliopsida</taxon>
        <taxon>eudicotyledons</taxon>
        <taxon>Gunneridae</taxon>
        <taxon>Pentapetalae</taxon>
        <taxon>rosids</taxon>
        <taxon>fabids</taxon>
        <taxon>Malpighiales</taxon>
        <taxon>Linaceae</taxon>
        <taxon>Linum</taxon>
    </lineage>
</organism>
<keyword evidence="6" id="KW-0472">Membrane</keyword>
<dbReference type="Gene3D" id="1.10.630.10">
    <property type="entry name" value="Cytochrome P450"/>
    <property type="match status" value="1"/>
</dbReference>
<evidence type="ECO:0000256" key="3">
    <source>
        <dbReference type="ARBA" id="ARBA00022723"/>
    </source>
</evidence>
<evidence type="ECO:0000256" key="6">
    <source>
        <dbReference type="SAM" id="Phobius"/>
    </source>
</evidence>
<gene>
    <name evidence="7" type="ORF">LTRI10_LOCUS9616</name>
</gene>
<dbReference type="AlphaFoldDB" id="A0AAV2D0I8"/>
<evidence type="ECO:0000313" key="8">
    <source>
        <dbReference type="Proteomes" id="UP001497516"/>
    </source>
</evidence>
<keyword evidence="4" id="KW-0560">Oxidoreductase</keyword>
<dbReference type="GO" id="GO:0005506">
    <property type="term" value="F:iron ion binding"/>
    <property type="evidence" value="ECO:0007669"/>
    <property type="project" value="InterPro"/>
</dbReference>
<dbReference type="PANTHER" id="PTHR47955:SF8">
    <property type="entry name" value="CYTOCHROME P450 71D11-LIKE"/>
    <property type="match status" value="1"/>
</dbReference>
<accession>A0AAV2D0I8</accession>
<dbReference type="Proteomes" id="UP001497516">
    <property type="component" value="Chromosome 10"/>
</dbReference>
<dbReference type="PANTHER" id="PTHR47955">
    <property type="entry name" value="CYTOCHROME P450 FAMILY 71 PROTEIN"/>
    <property type="match status" value="1"/>
</dbReference>
<dbReference type="GO" id="GO:0020037">
    <property type="term" value="F:heme binding"/>
    <property type="evidence" value="ECO:0007669"/>
    <property type="project" value="InterPro"/>
</dbReference>
<feature type="transmembrane region" description="Helical" evidence="6">
    <location>
        <begin position="6"/>
        <end position="30"/>
    </location>
</feature>
<evidence type="ECO:0000313" key="7">
    <source>
        <dbReference type="EMBL" id="CAL1362777.1"/>
    </source>
</evidence>
<dbReference type="InterPro" id="IPR001128">
    <property type="entry name" value="Cyt_P450"/>
</dbReference>
<name>A0AAV2D0I8_9ROSI</name>
<sequence length="145" mass="16197">MISSSSSFAMIPFLLLTLSTILVVSLLFLLKPKKPIQNRRGHGNLHQMVGDQPHRRLADLARKHGPDVIRLQLGELPYIVISTPEAAKLVMNTHDVAFASRPLLLAPEIVYYGRNDIGFSPYGPYWRQMRKICSSAPKGSDLFAT</sequence>
<evidence type="ECO:0008006" key="9">
    <source>
        <dbReference type="Google" id="ProtNLM"/>
    </source>
</evidence>
<evidence type="ECO:0000256" key="2">
    <source>
        <dbReference type="ARBA" id="ARBA00022617"/>
    </source>
</evidence>
<dbReference type="GO" id="GO:0016705">
    <property type="term" value="F:oxidoreductase activity, acting on paired donors, with incorporation or reduction of molecular oxygen"/>
    <property type="evidence" value="ECO:0007669"/>
    <property type="project" value="InterPro"/>
</dbReference>
<keyword evidence="6" id="KW-1133">Transmembrane helix</keyword>
<dbReference type="InterPro" id="IPR036396">
    <property type="entry name" value="Cyt_P450_sf"/>
</dbReference>
<keyword evidence="6" id="KW-0812">Transmembrane</keyword>
<keyword evidence="8" id="KW-1185">Reference proteome</keyword>
<evidence type="ECO:0000256" key="5">
    <source>
        <dbReference type="ARBA" id="ARBA00023004"/>
    </source>
</evidence>
<keyword evidence="2" id="KW-0349">Heme</keyword>